<name>A0A1A7RCJ9_9GAMM</name>
<dbReference type="InterPro" id="IPR001129">
    <property type="entry name" value="Membr-assoc_MAPEG"/>
</dbReference>
<evidence type="ECO:0000256" key="4">
    <source>
        <dbReference type="ARBA" id="ARBA00023136"/>
    </source>
</evidence>
<dbReference type="OrthoDB" id="513661at2"/>
<dbReference type="AlphaFoldDB" id="A0A1A7RCJ9"/>
<evidence type="ECO:0000256" key="5">
    <source>
        <dbReference type="SAM" id="Phobius"/>
    </source>
</evidence>
<dbReference type="Proteomes" id="UP000185753">
    <property type="component" value="Unassembled WGS sequence"/>
</dbReference>
<keyword evidence="4 5" id="KW-0472">Membrane</keyword>
<reference evidence="7" key="1">
    <citation type="submission" date="2016-06" db="EMBL/GenBank/DDBJ databases">
        <authorList>
            <person name="Radolfova-Krizova L."/>
            <person name="Nemec A."/>
        </authorList>
    </citation>
    <scope>NUCLEOTIDE SEQUENCE [LARGE SCALE GENOMIC DNA]</scope>
    <source>
        <strain evidence="7">ANC 4275</strain>
    </source>
</reference>
<evidence type="ECO:0000313" key="7">
    <source>
        <dbReference type="Proteomes" id="UP000185753"/>
    </source>
</evidence>
<dbReference type="Pfam" id="PF01124">
    <property type="entry name" value="MAPEG"/>
    <property type="match status" value="1"/>
</dbReference>
<protein>
    <recommendedName>
        <fullName evidence="8">MAPEG family protein</fullName>
    </recommendedName>
</protein>
<comment type="subcellular location">
    <subcellularLocation>
        <location evidence="1">Membrane</location>
    </subcellularLocation>
</comment>
<feature type="transmembrane region" description="Helical" evidence="5">
    <location>
        <begin position="83"/>
        <end position="105"/>
    </location>
</feature>
<dbReference type="Gene3D" id="1.20.120.550">
    <property type="entry name" value="Membrane associated eicosanoid/glutathione metabolism-like domain"/>
    <property type="match status" value="1"/>
</dbReference>
<comment type="caution">
    <text evidence="6">The sequence shown here is derived from an EMBL/GenBank/DDBJ whole genome shotgun (WGS) entry which is preliminary data.</text>
</comment>
<dbReference type="PANTHER" id="PTHR35371:SF1">
    <property type="entry name" value="BLR7753 PROTEIN"/>
    <property type="match status" value="1"/>
</dbReference>
<dbReference type="EMBL" id="LZDS01000012">
    <property type="protein sequence ID" value="OBX29239.1"/>
    <property type="molecule type" value="Genomic_DNA"/>
</dbReference>
<dbReference type="RefSeq" id="WP_067763188.1">
    <property type="nucleotide sequence ID" value="NZ_CP183909.1"/>
</dbReference>
<evidence type="ECO:0000256" key="3">
    <source>
        <dbReference type="ARBA" id="ARBA00022989"/>
    </source>
</evidence>
<dbReference type="InterPro" id="IPR023352">
    <property type="entry name" value="MAPEG-like_dom_sf"/>
</dbReference>
<evidence type="ECO:0000313" key="6">
    <source>
        <dbReference type="EMBL" id="OBX29239.1"/>
    </source>
</evidence>
<keyword evidence="3 5" id="KW-1133">Transmembrane helix</keyword>
<dbReference type="GO" id="GO:0016020">
    <property type="term" value="C:membrane"/>
    <property type="evidence" value="ECO:0007669"/>
    <property type="project" value="UniProtKB-SubCell"/>
</dbReference>
<evidence type="ECO:0008006" key="8">
    <source>
        <dbReference type="Google" id="ProtNLM"/>
    </source>
</evidence>
<feature type="transmembrane region" description="Helical" evidence="5">
    <location>
        <begin position="6"/>
        <end position="25"/>
    </location>
</feature>
<organism evidence="6 7">
    <name type="scientific">Acinetobacter gandensis</name>
    <dbReference type="NCBI Taxonomy" id="1443941"/>
    <lineage>
        <taxon>Bacteria</taxon>
        <taxon>Pseudomonadati</taxon>
        <taxon>Pseudomonadota</taxon>
        <taxon>Gammaproteobacteria</taxon>
        <taxon>Moraxellales</taxon>
        <taxon>Moraxellaceae</taxon>
        <taxon>Acinetobacter</taxon>
    </lineage>
</organism>
<evidence type="ECO:0000256" key="1">
    <source>
        <dbReference type="ARBA" id="ARBA00004370"/>
    </source>
</evidence>
<accession>A0A1A7RCJ9</accession>
<dbReference type="STRING" id="1443941.A9J31_02865"/>
<gene>
    <name evidence="6" type="ORF">A9J31_02865</name>
</gene>
<keyword evidence="7" id="KW-1185">Reference proteome</keyword>
<evidence type="ECO:0000256" key="2">
    <source>
        <dbReference type="ARBA" id="ARBA00022692"/>
    </source>
</evidence>
<proteinExistence type="predicted"/>
<dbReference type="SUPFAM" id="SSF161084">
    <property type="entry name" value="MAPEG domain-like"/>
    <property type="match status" value="1"/>
</dbReference>
<sequence>MQSISGIIYLILGACLLPYAFTFIAKKAAGFKSSDNQHPREVLAKSTGLASRANAVQQNSFESLPLFIAAILMAEYMVIQQQFIMTFGIAYLVLRVIYGVCYLANWATLRSIIWTLSMLCPICLLLLVIKLS</sequence>
<keyword evidence="2 5" id="KW-0812">Transmembrane</keyword>
<dbReference type="PANTHER" id="PTHR35371">
    <property type="entry name" value="INNER MEMBRANE PROTEIN"/>
    <property type="match status" value="1"/>
</dbReference>
<feature type="transmembrane region" description="Helical" evidence="5">
    <location>
        <begin position="111"/>
        <end position="129"/>
    </location>
</feature>